<evidence type="ECO:0000313" key="5">
    <source>
        <dbReference type="RefSeq" id="XP_030753076.1"/>
    </source>
</evidence>
<dbReference type="FunFam" id="2.60.40.10:FF:001268">
    <property type="entry name" value="Blast:Protein CEPU-1"/>
    <property type="match status" value="1"/>
</dbReference>
<dbReference type="Pfam" id="PF13927">
    <property type="entry name" value="Ig_3"/>
    <property type="match status" value="2"/>
</dbReference>
<protein>
    <submittedName>
        <fullName evidence="5">Limbic system-associated membrane protein-like</fullName>
    </submittedName>
</protein>
<dbReference type="GO" id="GO:0050808">
    <property type="term" value="P:synapse organization"/>
    <property type="evidence" value="ECO:0007669"/>
    <property type="project" value="TreeGrafter"/>
</dbReference>
<evidence type="ECO:0000256" key="2">
    <source>
        <dbReference type="SAM" id="SignalP"/>
    </source>
</evidence>
<feature type="chain" id="PRO_5026999614" evidence="2">
    <location>
        <begin position="21"/>
        <end position="246"/>
    </location>
</feature>
<dbReference type="PANTHER" id="PTHR45080:SF38">
    <property type="entry name" value="FI23916P1-RELATED"/>
    <property type="match status" value="1"/>
</dbReference>
<keyword evidence="4" id="KW-1185">Reference proteome</keyword>
<feature type="domain" description="Ig-like" evidence="3">
    <location>
        <begin position="34"/>
        <end position="126"/>
    </location>
</feature>
<organism evidence="4 5">
    <name type="scientific">Sitophilus oryzae</name>
    <name type="common">Rice weevil</name>
    <name type="synonym">Curculio oryzae</name>
    <dbReference type="NCBI Taxonomy" id="7048"/>
    <lineage>
        <taxon>Eukaryota</taxon>
        <taxon>Metazoa</taxon>
        <taxon>Ecdysozoa</taxon>
        <taxon>Arthropoda</taxon>
        <taxon>Hexapoda</taxon>
        <taxon>Insecta</taxon>
        <taxon>Pterygota</taxon>
        <taxon>Neoptera</taxon>
        <taxon>Endopterygota</taxon>
        <taxon>Coleoptera</taxon>
        <taxon>Polyphaga</taxon>
        <taxon>Cucujiformia</taxon>
        <taxon>Curculionidae</taxon>
        <taxon>Dryophthorinae</taxon>
        <taxon>Sitophilus</taxon>
    </lineage>
</organism>
<dbReference type="InterPro" id="IPR050958">
    <property type="entry name" value="Cell_Adh-Cytoskel_Orgn"/>
</dbReference>
<dbReference type="GO" id="GO:0008046">
    <property type="term" value="F:axon guidance receptor activity"/>
    <property type="evidence" value="ECO:0007669"/>
    <property type="project" value="TreeGrafter"/>
</dbReference>
<feature type="signal peptide" evidence="2">
    <location>
        <begin position="1"/>
        <end position="20"/>
    </location>
</feature>
<dbReference type="GO" id="GO:0043025">
    <property type="term" value="C:neuronal cell body"/>
    <property type="evidence" value="ECO:0007669"/>
    <property type="project" value="TreeGrafter"/>
</dbReference>
<dbReference type="InParanoid" id="A0A6J2XPS5"/>
<dbReference type="Proteomes" id="UP000504635">
    <property type="component" value="Unplaced"/>
</dbReference>
<dbReference type="InterPro" id="IPR007110">
    <property type="entry name" value="Ig-like_dom"/>
</dbReference>
<proteinExistence type="predicted"/>
<dbReference type="InterPro" id="IPR003599">
    <property type="entry name" value="Ig_sub"/>
</dbReference>
<dbReference type="InterPro" id="IPR013783">
    <property type="entry name" value="Ig-like_fold"/>
</dbReference>
<dbReference type="CDD" id="cd00096">
    <property type="entry name" value="Ig"/>
    <property type="match status" value="1"/>
</dbReference>
<dbReference type="Gene3D" id="2.60.40.10">
    <property type="entry name" value="Immunoglobulins"/>
    <property type="match status" value="2"/>
</dbReference>
<keyword evidence="2" id="KW-0732">Signal</keyword>
<dbReference type="SMART" id="SM00409">
    <property type="entry name" value="IG"/>
    <property type="match status" value="1"/>
</dbReference>
<dbReference type="GO" id="GO:0030424">
    <property type="term" value="C:axon"/>
    <property type="evidence" value="ECO:0007669"/>
    <property type="project" value="TreeGrafter"/>
</dbReference>
<evidence type="ECO:0000259" key="3">
    <source>
        <dbReference type="PROSITE" id="PS50835"/>
    </source>
</evidence>
<sequence length="246" mass="27153">MELLTILICVFVDFFVSCSAILSGGSIYSNSPTPRFVSRGNTFKVVTGDTVVLPCEIQNLGPFVIVWKRGTTLLTAGPQKITMEPRISLLGFNLQIKDIRHADQGDYTCQIGDGSQGDLIHTIEILMPPSIQLMPPSGQVVTRKGSPVSFECKANGNPSPTVQWSKKEDVANIMDSTSHHYVSVLNEIQLPQRLSSTVYKRILSFFGHVNRSVHMERLVVQGRHAGSRRVVEADHQPGGLTWLKIL</sequence>
<reference evidence="5" key="1">
    <citation type="submission" date="2025-08" db="UniProtKB">
        <authorList>
            <consortium name="RefSeq"/>
        </authorList>
    </citation>
    <scope>IDENTIFICATION</scope>
    <source>
        <tissue evidence="5">Gonads</tissue>
    </source>
</reference>
<evidence type="ECO:0000313" key="4">
    <source>
        <dbReference type="Proteomes" id="UP000504635"/>
    </source>
</evidence>
<evidence type="ECO:0000256" key="1">
    <source>
        <dbReference type="ARBA" id="ARBA00023319"/>
    </source>
</evidence>
<dbReference type="InterPro" id="IPR036179">
    <property type="entry name" value="Ig-like_dom_sf"/>
</dbReference>
<dbReference type="OrthoDB" id="6159398at2759"/>
<dbReference type="GO" id="GO:0005886">
    <property type="term" value="C:plasma membrane"/>
    <property type="evidence" value="ECO:0007669"/>
    <property type="project" value="TreeGrafter"/>
</dbReference>
<keyword evidence="1" id="KW-0393">Immunoglobulin domain</keyword>
<name>A0A6J2XPS5_SITOR</name>
<gene>
    <name evidence="5" type="primary">LOC115880085</name>
</gene>
<dbReference type="GO" id="GO:0007156">
    <property type="term" value="P:homophilic cell adhesion via plasma membrane adhesion molecules"/>
    <property type="evidence" value="ECO:0007669"/>
    <property type="project" value="TreeGrafter"/>
</dbReference>
<dbReference type="PANTHER" id="PTHR45080">
    <property type="entry name" value="CONTACTIN 5"/>
    <property type="match status" value="1"/>
</dbReference>
<dbReference type="KEGG" id="soy:115880085"/>
<accession>A0A6J2XPS5</accession>
<dbReference type="SUPFAM" id="SSF48726">
    <property type="entry name" value="Immunoglobulin"/>
    <property type="match status" value="2"/>
</dbReference>
<dbReference type="PROSITE" id="PS50835">
    <property type="entry name" value="IG_LIKE"/>
    <property type="match status" value="2"/>
</dbReference>
<dbReference type="AlphaFoldDB" id="A0A6J2XPS5"/>
<dbReference type="RefSeq" id="XP_030753076.1">
    <property type="nucleotide sequence ID" value="XM_030897216.1"/>
</dbReference>
<dbReference type="GeneID" id="115880085"/>
<feature type="domain" description="Ig-like" evidence="3">
    <location>
        <begin position="129"/>
        <end position="166"/>
    </location>
</feature>